<dbReference type="InterPro" id="IPR005475">
    <property type="entry name" value="Transketolase-like_Pyr-bd"/>
</dbReference>
<dbReference type="AlphaFoldDB" id="A0A859FE65"/>
<dbReference type="GO" id="GO:0005829">
    <property type="term" value="C:cytosol"/>
    <property type="evidence" value="ECO:0007669"/>
    <property type="project" value="TreeGrafter"/>
</dbReference>
<dbReference type="PANTHER" id="PTHR23152">
    <property type="entry name" value="2-OXOGLUTARATE DEHYDROGENASE"/>
    <property type="match status" value="1"/>
</dbReference>
<dbReference type="EC" id="1.2.4.2" evidence="6"/>
<evidence type="ECO:0000256" key="1">
    <source>
        <dbReference type="ARBA" id="ARBA00001964"/>
    </source>
</evidence>
<dbReference type="InterPro" id="IPR023784">
    <property type="entry name" value="2oxoglutarate_DH_E1_bac"/>
</dbReference>
<comment type="function">
    <text evidence="6">E1 component of the 2-oxoglutarate dehydrogenase (OGDH) complex which catalyzes the decarboxylation of 2-oxoglutarate, the first step in the conversion of 2-oxoglutarate to succinyl-CoA and CO(2).</text>
</comment>
<keyword evidence="2 6" id="KW-0560">Oxidoreductase</keyword>
<comment type="subunit">
    <text evidence="6">Homodimer. Part of the 2-oxoglutarate dehydrogenase (OGDH) complex composed of E1 (2-oxoglutarate dehydrogenase), E2 (dihydrolipoamide succinyltransferase) and E3 (dihydrolipoamide dehydrogenase); the complex contains multiple copies of the three enzymatic components (E1, E2 and E3).</text>
</comment>
<dbReference type="CDD" id="cd02016">
    <property type="entry name" value="TPP_E1_OGDC_like"/>
    <property type="match status" value="1"/>
</dbReference>
<dbReference type="Pfam" id="PF16870">
    <property type="entry name" value="OxoGdeHyase_C"/>
    <property type="match status" value="1"/>
</dbReference>
<dbReference type="GO" id="GO:0045252">
    <property type="term" value="C:oxoglutarate dehydrogenase complex"/>
    <property type="evidence" value="ECO:0007669"/>
    <property type="project" value="TreeGrafter"/>
</dbReference>
<dbReference type="HAMAP" id="MF_01169">
    <property type="entry name" value="SucA_OdhA"/>
    <property type="match status" value="1"/>
</dbReference>
<gene>
    <name evidence="6" type="primary">odhA</name>
    <name evidence="8" type="ORF">FLK61_31140</name>
</gene>
<dbReference type="GO" id="GO:0006099">
    <property type="term" value="P:tricarboxylic acid cycle"/>
    <property type="evidence" value="ECO:0007669"/>
    <property type="project" value="TreeGrafter"/>
</dbReference>
<dbReference type="Gene3D" id="3.40.50.11610">
    <property type="entry name" value="Multifunctional 2-oxoglutarate metabolism enzyme, C-terminal domain"/>
    <property type="match status" value="1"/>
</dbReference>
<dbReference type="Pfam" id="PF00676">
    <property type="entry name" value="E1_dh"/>
    <property type="match status" value="1"/>
</dbReference>
<dbReference type="Gene3D" id="3.40.50.970">
    <property type="match status" value="1"/>
</dbReference>
<sequence length="947" mass="107226">MGSQSISMTEGWDQFYGPNLGYMLEQYEKYQQDEPVDDEIIAFFDMWGAYEEQAVNGSPALPVETQESSKETYYTAISAMNLADFIRRNGHIMSDIVPVTDKVKEDIFKLEDFNLTEDSLNKVPAELLSPYKSVKNGVEAITHLKNTYTKKLAFEFKQVQNIDERNWLFEMVESGNYLPEVTDKVKQNLLTRLNEVEGFEHFIHKTFKGQKRFSIEGLEAMVPMLDEAVREAANDGAENIMIGMAHRGRLNVLAHVLNKPYEIIFSEFHDAPNKELVPSEGSVGLNYGWTGDVKYHLGADREIDEVKEGVTVTLANNPSHLEFVDPVVEGLARAAQDDRSQKGFPLQDKKKSMPILIHGDAAFPGQGIVAETLNLSQLEGYSTGGTIHLIANNMIGFTTVSGDSRSTKYASDLAKGFEVPVIHVNADDPEACLAAIHLAYLYRREFHKDIVIDLIGYRRYGHNEMDEPMTTQPQLYTLIKDHPTVFNLYGQKLVKDGVVSEDDFSSMRETFTKELEQYFTNIKDKKRTHIDDKMLPPDYVATNLYGMETKITAEELTKLNKELLDFPDDFHIFPKLQKILERRTDALEADGKVDWGHAETLAFASILQDGTPIRLSGQDSQRGTFSQRHLMLHDYKEEGMYSPLHVMPSAKASFAVHNSPLSEAAVVGFEYGYNVHSPETLTLWEAQYGDFSNGAQVLFDQFISSGRAKWGQKSGLVLLLPHGYEGQGPEHSSARLERFLTLAAENNWHVANLTKASQYFHLLRRQAKLLTMDEVRPLVLMAPKSLLRNERVASSVEELSEGRFNPIIVNETLGKKKTSVKRVILATGKMAIDLTERIEQKQESVDFLQQINIEELYPFPKEQIAEVLKQYKNLEEVIWVQEEPQNMGAWNYIAPHLQDVAPEKAHVSFIGRKRRSSTAEGDPKVHKIEQTRIIEEATTHDAEGSNE</sequence>
<dbReference type="FunFam" id="3.40.50.970:FF:000036">
    <property type="entry name" value="2-oxoglutarate dehydrogenase E1 component"/>
    <property type="match status" value="1"/>
</dbReference>
<dbReference type="RefSeq" id="WP_176009206.1">
    <property type="nucleotide sequence ID" value="NZ_CP041372.2"/>
</dbReference>
<evidence type="ECO:0000256" key="3">
    <source>
        <dbReference type="ARBA" id="ARBA00023052"/>
    </source>
</evidence>
<dbReference type="KEGG" id="psua:FLK61_31140"/>
<comment type="catalytic activity">
    <reaction evidence="5 6">
        <text>N(6)-[(R)-lipoyl]-L-lysyl-[protein] + 2-oxoglutarate + H(+) = N(6)-[(R)-S(8)-succinyldihydrolipoyl]-L-lysyl-[protein] + CO2</text>
        <dbReference type="Rhea" id="RHEA:12188"/>
        <dbReference type="Rhea" id="RHEA-COMP:10474"/>
        <dbReference type="Rhea" id="RHEA-COMP:20092"/>
        <dbReference type="ChEBI" id="CHEBI:15378"/>
        <dbReference type="ChEBI" id="CHEBI:16526"/>
        <dbReference type="ChEBI" id="CHEBI:16810"/>
        <dbReference type="ChEBI" id="CHEBI:83099"/>
        <dbReference type="ChEBI" id="CHEBI:83120"/>
        <dbReference type="EC" id="1.2.4.2"/>
    </reaction>
</comment>
<reference evidence="9" key="1">
    <citation type="submission" date="2019-07" db="EMBL/GenBank/DDBJ databases">
        <title>Bacillus alkalisoli sp. nov. isolated from saline soil.</title>
        <authorList>
            <person name="Sun J.-Q."/>
            <person name="Xu L."/>
        </authorList>
    </citation>
    <scope>NUCLEOTIDE SEQUENCE [LARGE SCALE GENOMIC DNA]</scope>
    <source>
        <strain evidence="9">M4U3P1</strain>
    </source>
</reference>
<dbReference type="PANTHER" id="PTHR23152:SF4">
    <property type="entry name" value="2-OXOADIPATE DEHYDROGENASE COMPLEX COMPONENT E1"/>
    <property type="match status" value="1"/>
</dbReference>
<comment type="similarity">
    <text evidence="6">Belongs to the alpha-ketoglutarate dehydrogenase family.</text>
</comment>
<evidence type="ECO:0000313" key="9">
    <source>
        <dbReference type="Proteomes" id="UP000318138"/>
    </source>
</evidence>
<evidence type="ECO:0000256" key="2">
    <source>
        <dbReference type="ARBA" id="ARBA00023002"/>
    </source>
</evidence>
<dbReference type="Gene3D" id="3.40.50.12470">
    <property type="match status" value="1"/>
</dbReference>
<dbReference type="GO" id="GO:0030976">
    <property type="term" value="F:thiamine pyrophosphate binding"/>
    <property type="evidence" value="ECO:0007669"/>
    <property type="project" value="UniProtKB-UniRule"/>
</dbReference>
<keyword evidence="3 6" id="KW-0786">Thiamine pyrophosphate</keyword>
<organism evidence="8 9">
    <name type="scientific">Paenalkalicoccus suaedae</name>
    <dbReference type="NCBI Taxonomy" id="2592382"/>
    <lineage>
        <taxon>Bacteria</taxon>
        <taxon>Bacillati</taxon>
        <taxon>Bacillota</taxon>
        <taxon>Bacilli</taxon>
        <taxon>Bacillales</taxon>
        <taxon>Bacillaceae</taxon>
        <taxon>Paenalkalicoccus</taxon>
    </lineage>
</organism>
<proteinExistence type="inferred from homology"/>
<dbReference type="InterPro" id="IPR011603">
    <property type="entry name" value="2oxoglutarate_DH_E1"/>
</dbReference>
<accession>A0A859FE65</accession>
<comment type="cofactor">
    <cofactor evidence="1 6">
        <name>thiamine diphosphate</name>
        <dbReference type="ChEBI" id="CHEBI:58937"/>
    </cofactor>
</comment>
<dbReference type="NCBIfam" id="NF008907">
    <property type="entry name" value="PRK12270.1"/>
    <property type="match status" value="1"/>
</dbReference>
<dbReference type="GO" id="GO:0004591">
    <property type="term" value="F:oxoglutarate dehydrogenase (succinyl-transferring) activity"/>
    <property type="evidence" value="ECO:0007669"/>
    <property type="project" value="UniProtKB-UniRule"/>
</dbReference>
<dbReference type="Proteomes" id="UP000318138">
    <property type="component" value="Chromosome"/>
</dbReference>
<dbReference type="FunFam" id="3.40.50.11610:FF:000002">
    <property type="entry name" value="2-oxoglutarate dehydrogenase E1 component"/>
    <property type="match status" value="1"/>
</dbReference>
<dbReference type="NCBIfam" id="TIGR00239">
    <property type="entry name" value="2oxo_dh_E1"/>
    <property type="match status" value="1"/>
</dbReference>
<evidence type="ECO:0000313" key="8">
    <source>
        <dbReference type="EMBL" id="QKS71170.1"/>
    </source>
</evidence>
<dbReference type="SMART" id="SM00861">
    <property type="entry name" value="Transket_pyr"/>
    <property type="match status" value="1"/>
</dbReference>
<evidence type="ECO:0000256" key="5">
    <source>
        <dbReference type="ARBA" id="ARBA00051911"/>
    </source>
</evidence>
<evidence type="ECO:0000256" key="4">
    <source>
        <dbReference type="ARBA" id="ARBA00023152"/>
    </source>
</evidence>
<dbReference type="InterPro" id="IPR029061">
    <property type="entry name" value="THDP-binding"/>
</dbReference>
<dbReference type="PIRSF" id="PIRSF000157">
    <property type="entry name" value="Oxoglu_dh_E1"/>
    <property type="match status" value="1"/>
</dbReference>
<evidence type="ECO:0000259" key="7">
    <source>
        <dbReference type="SMART" id="SM00861"/>
    </source>
</evidence>
<dbReference type="NCBIfam" id="NF006914">
    <property type="entry name" value="PRK09404.1"/>
    <property type="match status" value="1"/>
</dbReference>
<dbReference type="InterPro" id="IPR001017">
    <property type="entry name" value="DH_E1"/>
</dbReference>
<dbReference type="InterPro" id="IPR042179">
    <property type="entry name" value="KGD_C_sf"/>
</dbReference>
<name>A0A859FE65_9BACI</name>
<evidence type="ECO:0000256" key="6">
    <source>
        <dbReference type="HAMAP-Rule" id="MF_01169"/>
    </source>
</evidence>
<keyword evidence="9" id="KW-1185">Reference proteome</keyword>
<dbReference type="Pfam" id="PF02779">
    <property type="entry name" value="Transket_pyr"/>
    <property type="match status" value="1"/>
</dbReference>
<dbReference type="GO" id="GO:0006096">
    <property type="term" value="P:glycolytic process"/>
    <property type="evidence" value="ECO:0007669"/>
    <property type="project" value="UniProtKB-UniRule"/>
</dbReference>
<keyword evidence="4 6" id="KW-0324">Glycolysis</keyword>
<dbReference type="EMBL" id="CP041372">
    <property type="protein sequence ID" value="QKS71170.1"/>
    <property type="molecule type" value="Genomic_DNA"/>
</dbReference>
<protein>
    <recommendedName>
        <fullName evidence="6">2-oxoglutarate dehydrogenase E1 component</fullName>
        <ecNumber evidence="6">1.2.4.2</ecNumber>
    </recommendedName>
    <alternativeName>
        <fullName evidence="6">Alpha-ketoglutarate dehydrogenase</fullName>
    </alternativeName>
</protein>
<dbReference type="InterPro" id="IPR031717">
    <property type="entry name" value="ODO-1/KGD_C"/>
</dbReference>
<feature type="domain" description="Transketolase-like pyrimidine-binding" evidence="7">
    <location>
        <begin position="593"/>
        <end position="789"/>
    </location>
</feature>
<dbReference type="SUPFAM" id="SSF52518">
    <property type="entry name" value="Thiamin diphosphate-binding fold (THDP-binding)"/>
    <property type="match status" value="2"/>
</dbReference>